<dbReference type="PROSITE" id="PS51257">
    <property type="entry name" value="PROKAR_LIPOPROTEIN"/>
    <property type="match status" value="1"/>
</dbReference>
<dbReference type="Gene3D" id="3.40.190.10">
    <property type="entry name" value="Periplasmic binding protein-like II"/>
    <property type="match status" value="2"/>
</dbReference>
<keyword evidence="4" id="KW-1185">Reference proteome</keyword>
<protein>
    <submittedName>
        <fullName evidence="3">Extracellular solute-binding protein</fullName>
    </submittedName>
</protein>
<feature type="region of interest" description="Disordered" evidence="1">
    <location>
        <begin position="27"/>
        <end position="47"/>
    </location>
</feature>
<sequence length="476" mass="52394">MKKKALQTVAASMVIASLALTACGSNGNGSDSNQASNGKGTSQQKEASVKELRIMAGVVGGKTPEETDLFEQEIERLTGIKADITKPASDYNTKLTTAISSGEKYDLLQISKETMNTFIDQGILTPITDFVEGSDVLSDSSVIPSGEWAQVKTEDGQIYGVFSKFQGGTMPIVRQDWLDKLGLDTPETLDEFYQVLKAFKEQDPDGNGKEDTYGLSTAGLYEIQGFMSAAGVKQRYVMEDGKRVIPYATEAAIPVYEWFAKLYKEGIMDPNFATNDTGKMRNLFLTDRVGMVTYWDAWVGLFNNARLQEDPDTAFQAKGIPGPAGPDGEILLRRGDPDVWVIPVNAEHPETAMEFIEWWHTEPGIILGSLGIEGEDYVKKDGQYELTELGKEHGMDHGVPFWYNDNVKPPFGKLPGVEEAQQIVMEHASLELTLPNWTDAEKIINNYAIRAMTGEMPAAEAVAKMQGELKRADLID</sequence>
<name>A0ABW3HQY1_9BACL</name>
<dbReference type="SUPFAM" id="SSF53850">
    <property type="entry name" value="Periplasmic binding protein-like II"/>
    <property type="match status" value="1"/>
</dbReference>
<reference evidence="4" key="1">
    <citation type="journal article" date="2019" name="Int. J. Syst. Evol. Microbiol.">
        <title>The Global Catalogue of Microorganisms (GCM) 10K type strain sequencing project: providing services to taxonomists for standard genome sequencing and annotation.</title>
        <authorList>
            <consortium name="The Broad Institute Genomics Platform"/>
            <consortium name="The Broad Institute Genome Sequencing Center for Infectious Disease"/>
            <person name="Wu L."/>
            <person name="Ma J."/>
        </authorList>
    </citation>
    <scope>NUCLEOTIDE SEQUENCE [LARGE SCALE GENOMIC DNA]</scope>
    <source>
        <strain evidence="4">CCUG 59129</strain>
    </source>
</reference>
<evidence type="ECO:0000256" key="1">
    <source>
        <dbReference type="SAM" id="MobiDB-lite"/>
    </source>
</evidence>
<evidence type="ECO:0000256" key="2">
    <source>
        <dbReference type="SAM" id="SignalP"/>
    </source>
</evidence>
<gene>
    <name evidence="3" type="ORF">ACFQ2I_09755</name>
</gene>
<keyword evidence="2" id="KW-0732">Signal</keyword>
<dbReference type="Proteomes" id="UP001596989">
    <property type="component" value="Unassembled WGS sequence"/>
</dbReference>
<dbReference type="InterPro" id="IPR050490">
    <property type="entry name" value="Bact_solute-bd_prot1"/>
</dbReference>
<dbReference type="PANTHER" id="PTHR43649">
    <property type="entry name" value="ARABINOSE-BINDING PROTEIN-RELATED"/>
    <property type="match status" value="1"/>
</dbReference>
<dbReference type="RefSeq" id="WP_377563902.1">
    <property type="nucleotide sequence ID" value="NZ_JBHTJZ010000011.1"/>
</dbReference>
<organism evidence="3 4">
    <name type="scientific">Paenibacillus chungangensis</name>
    <dbReference type="NCBI Taxonomy" id="696535"/>
    <lineage>
        <taxon>Bacteria</taxon>
        <taxon>Bacillati</taxon>
        <taxon>Bacillota</taxon>
        <taxon>Bacilli</taxon>
        <taxon>Bacillales</taxon>
        <taxon>Paenibacillaceae</taxon>
        <taxon>Paenibacillus</taxon>
    </lineage>
</organism>
<dbReference type="Pfam" id="PF01547">
    <property type="entry name" value="SBP_bac_1"/>
    <property type="match status" value="1"/>
</dbReference>
<feature type="signal peptide" evidence="2">
    <location>
        <begin position="1"/>
        <end position="21"/>
    </location>
</feature>
<comment type="caution">
    <text evidence="3">The sequence shown here is derived from an EMBL/GenBank/DDBJ whole genome shotgun (WGS) entry which is preliminary data.</text>
</comment>
<feature type="compositionally biased region" description="Polar residues" evidence="1">
    <location>
        <begin position="27"/>
        <end position="46"/>
    </location>
</feature>
<evidence type="ECO:0000313" key="3">
    <source>
        <dbReference type="EMBL" id="MFD0959675.1"/>
    </source>
</evidence>
<feature type="chain" id="PRO_5047029984" evidence="2">
    <location>
        <begin position="22"/>
        <end position="476"/>
    </location>
</feature>
<accession>A0ABW3HQY1</accession>
<proteinExistence type="predicted"/>
<dbReference type="EMBL" id="JBHTJZ010000011">
    <property type="protein sequence ID" value="MFD0959675.1"/>
    <property type="molecule type" value="Genomic_DNA"/>
</dbReference>
<dbReference type="InterPro" id="IPR006059">
    <property type="entry name" value="SBP"/>
</dbReference>
<dbReference type="PANTHER" id="PTHR43649:SF12">
    <property type="entry name" value="DIACETYLCHITOBIOSE BINDING PROTEIN DASA"/>
    <property type="match status" value="1"/>
</dbReference>
<evidence type="ECO:0000313" key="4">
    <source>
        <dbReference type="Proteomes" id="UP001596989"/>
    </source>
</evidence>